<evidence type="ECO:0000313" key="3">
    <source>
        <dbReference type="Proteomes" id="UP000494206"/>
    </source>
</evidence>
<dbReference type="EMBL" id="CADEPM010000003">
    <property type="protein sequence ID" value="CAB3401916.1"/>
    <property type="molecule type" value="Genomic_DNA"/>
</dbReference>
<feature type="region of interest" description="Disordered" evidence="1">
    <location>
        <begin position="21"/>
        <end position="42"/>
    </location>
</feature>
<comment type="caution">
    <text evidence="2">The sequence shown here is derived from an EMBL/GenBank/DDBJ whole genome shotgun (WGS) entry which is preliminary data.</text>
</comment>
<dbReference type="AlphaFoldDB" id="A0A8S1ELF7"/>
<sequence length="273" mass="31227">MAFQFGDDTFYLIMNEPVDLDENLETDEEESSFDSDEDEEDEDEIIERILLRRFQQNRFENINGYEKISDSSTIPLPYLLSISGLNSSIALVDLKELSVQKLEGIERRFVELVKGMTYKKQLDIAKKFIFESRITSQLDVAMAKLDEYKEAFCRSDLTGTEELKDYITLVRDKIVQTVSMTNIDGHREVTVGGEVVKEVASLVYLGSQLSLDGSQSGELQRRIRAGMFAFDNFRSLFINRTVPMTLKRKLPKLCSTCVSLCFRDVVFDQTPVA</sequence>
<keyword evidence="3" id="KW-1185">Reference proteome</keyword>
<evidence type="ECO:0000256" key="1">
    <source>
        <dbReference type="SAM" id="MobiDB-lite"/>
    </source>
</evidence>
<reference evidence="2 3" key="1">
    <citation type="submission" date="2020-04" db="EMBL/GenBank/DDBJ databases">
        <authorList>
            <person name="Laetsch R D."/>
            <person name="Stevens L."/>
            <person name="Kumar S."/>
            <person name="Blaxter L. M."/>
        </authorList>
    </citation>
    <scope>NUCLEOTIDE SEQUENCE [LARGE SCALE GENOMIC DNA]</scope>
</reference>
<gene>
    <name evidence="2" type="ORF">CBOVIS_LOCUS4597</name>
</gene>
<evidence type="ECO:0000313" key="2">
    <source>
        <dbReference type="EMBL" id="CAB3401916.1"/>
    </source>
</evidence>
<protein>
    <submittedName>
        <fullName evidence="2">Uncharacterized protein</fullName>
    </submittedName>
</protein>
<accession>A0A8S1ELF7</accession>
<proteinExistence type="predicted"/>
<dbReference type="Proteomes" id="UP000494206">
    <property type="component" value="Unassembled WGS sequence"/>
</dbReference>
<name>A0A8S1ELF7_9PELO</name>
<dbReference type="OrthoDB" id="5837989at2759"/>
<organism evidence="2 3">
    <name type="scientific">Caenorhabditis bovis</name>
    <dbReference type="NCBI Taxonomy" id="2654633"/>
    <lineage>
        <taxon>Eukaryota</taxon>
        <taxon>Metazoa</taxon>
        <taxon>Ecdysozoa</taxon>
        <taxon>Nematoda</taxon>
        <taxon>Chromadorea</taxon>
        <taxon>Rhabditida</taxon>
        <taxon>Rhabditina</taxon>
        <taxon>Rhabditomorpha</taxon>
        <taxon>Rhabditoidea</taxon>
        <taxon>Rhabditidae</taxon>
        <taxon>Peloderinae</taxon>
        <taxon>Caenorhabditis</taxon>
    </lineage>
</organism>